<feature type="transmembrane region" description="Helical" evidence="1">
    <location>
        <begin position="236"/>
        <end position="254"/>
    </location>
</feature>
<keyword evidence="1" id="KW-0812">Transmembrane</keyword>
<sequence>DLTTKLFENNFLNNIEEITIKGIWKSIEEKLFFNIKTHTISIVIDNIPSVFIDGGSWLNSFNLTSNLSELIEVKLDIYPNKYTFPNDDFCFYVNVPNNRNFLLTAFLDDYLVQFKCTCTMILFYGTYYRLLNTSFIFKKNSFPSEEFKRLKLNGCFNTTFIESCDINVRKQKCKVYDSKNFFRQTQIIEDFQHIDFVNTILSEIISIVGLLSNFLSIIAHFPTTKNIQIKKEMSKVLYKLMLSNSIINFVYYLINVFHIMNKCVEKNGIFCPKIYYTVLAQYFDIYFVEFIGSILRLWSGLTFLALSIARLDLIGSNRLKNKEKLSKIILFIFFVLTFCLNLDKLFNIVVNRNYYFMTTDTDEEAEFPMRNTFFSNSGVNGVYGISVASNIIYSGFITLWKKLIEKIKKKRVILKKMSLDSNISKAENIEMRVTIKKVTNFNGKSASYDAEVFDQNARFAQFKTTRQKCFNVIKMKQMFVGSLINKFQ</sequence>
<feature type="transmembrane region" description="Helical" evidence="1">
    <location>
        <begin position="381"/>
        <end position="400"/>
    </location>
</feature>
<keyword evidence="3" id="KW-1185">Reference proteome</keyword>
<feature type="transmembrane region" description="Helical" evidence="1">
    <location>
        <begin position="285"/>
        <end position="308"/>
    </location>
</feature>
<evidence type="ECO:0000313" key="2">
    <source>
        <dbReference type="EMBL" id="CAF1011138.1"/>
    </source>
</evidence>
<comment type="caution">
    <text evidence="2">The sequence shown here is derived from an EMBL/GenBank/DDBJ whole genome shotgun (WGS) entry which is preliminary data.</text>
</comment>
<proteinExistence type="predicted"/>
<accession>A0A814HL53</accession>
<evidence type="ECO:0000313" key="3">
    <source>
        <dbReference type="Proteomes" id="UP000663879"/>
    </source>
</evidence>
<dbReference type="Proteomes" id="UP000663879">
    <property type="component" value="Unassembled WGS sequence"/>
</dbReference>
<reference evidence="2" key="1">
    <citation type="submission" date="2021-02" db="EMBL/GenBank/DDBJ databases">
        <authorList>
            <person name="Nowell W R."/>
        </authorList>
    </citation>
    <scope>NUCLEOTIDE SEQUENCE</scope>
    <source>
        <strain evidence="2">Ploen Becks lab</strain>
    </source>
</reference>
<name>A0A814HL53_9BILA</name>
<dbReference type="EMBL" id="CAJNOC010004143">
    <property type="protein sequence ID" value="CAF1011138.1"/>
    <property type="molecule type" value="Genomic_DNA"/>
</dbReference>
<organism evidence="2 3">
    <name type="scientific">Brachionus calyciflorus</name>
    <dbReference type="NCBI Taxonomy" id="104777"/>
    <lineage>
        <taxon>Eukaryota</taxon>
        <taxon>Metazoa</taxon>
        <taxon>Spiralia</taxon>
        <taxon>Gnathifera</taxon>
        <taxon>Rotifera</taxon>
        <taxon>Eurotatoria</taxon>
        <taxon>Monogononta</taxon>
        <taxon>Pseudotrocha</taxon>
        <taxon>Ploima</taxon>
        <taxon>Brachionidae</taxon>
        <taxon>Brachionus</taxon>
    </lineage>
</organism>
<keyword evidence="1" id="KW-1133">Transmembrane helix</keyword>
<feature type="non-terminal residue" evidence="2">
    <location>
        <position position="1"/>
    </location>
</feature>
<dbReference type="AlphaFoldDB" id="A0A814HL53"/>
<evidence type="ECO:0000256" key="1">
    <source>
        <dbReference type="SAM" id="Phobius"/>
    </source>
</evidence>
<gene>
    <name evidence="2" type="ORF">OXX778_LOCUS16896</name>
</gene>
<feature type="transmembrane region" description="Helical" evidence="1">
    <location>
        <begin position="204"/>
        <end position="224"/>
    </location>
</feature>
<feature type="transmembrane region" description="Helical" evidence="1">
    <location>
        <begin position="328"/>
        <end position="350"/>
    </location>
</feature>
<protein>
    <submittedName>
        <fullName evidence="2">Uncharacterized protein</fullName>
    </submittedName>
</protein>
<keyword evidence="1" id="KW-0472">Membrane</keyword>